<name>A0A1G6M502_9BURK</name>
<dbReference type="Gene3D" id="3.40.47.10">
    <property type="match status" value="1"/>
</dbReference>
<sequence length="275" mass="28035">MKLSAYIEGIGVIGPGLSGWPHAANVLAARTPYAGARTVLPPAAGLPAAERRRTGPVVKTALAVGHEAVAASGRDAATLAAVFAASGGDGQNCHAICETLAGDDRQLSPTRFHNSVHNAPAGYWSIAARARATSNVLCAHDGSFAAGLLESVCQVAVDGMPTLLIAYDTDYPEPLHAARPIADAFGVALVLAPRASTAALARLDVTLTEARATTLGSAELEALRTNNPAARALPLLEALACMDAAGRPASVVVDYLPEMRVQIEVGPPEAAGGRA</sequence>
<accession>A0A1G6M502</accession>
<dbReference type="AlphaFoldDB" id="A0A1G6M502"/>
<dbReference type="SUPFAM" id="SSF53901">
    <property type="entry name" value="Thiolase-like"/>
    <property type="match status" value="1"/>
</dbReference>
<proteinExistence type="predicted"/>
<evidence type="ECO:0000313" key="3">
    <source>
        <dbReference type="Proteomes" id="UP000198908"/>
    </source>
</evidence>
<gene>
    <name evidence="2" type="ORF">SAMN05421548_107131</name>
</gene>
<keyword evidence="3" id="KW-1185">Reference proteome</keyword>
<dbReference type="Proteomes" id="UP000198908">
    <property type="component" value="Unassembled WGS sequence"/>
</dbReference>
<protein>
    <submittedName>
        <fullName evidence="2">Beta-ketoacyl synthase, N-terminal domain</fullName>
    </submittedName>
</protein>
<feature type="domain" description="Beta-ketoacyl synthase-like N-terminal" evidence="1">
    <location>
        <begin position="36"/>
        <end position="203"/>
    </location>
</feature>
<evidence type="ECO:0000313" key="2">
    <source>
        <dbReference type="EMBL" id="SDC50579.1"/>
    </source>
</evidence>
<dbReference type="Pfam" id="PF13723">
    <property type="entry name" value="Ketoacyl-synt_2"/>
    <property type="match status" value="1"/>
</dbReference>
<dbReference type="InterPro" id="IPR016039">
    <property type="entry name" value="Thiolase-like"/>
</dbReference>
<dbReference type="RefSeq" id="WP_091996657.1">
    <property type="nucleotide sequence ID" value="NZ_FMYQ01000007.1"/>
</dbReference>
<organism evidence="2 3">
    <name type="scientific">Paraburkholderia lycopersici</name>
    <dbReference type="NCBI Taxonomy" id="416944"/>
    <lineage>
        <taxon>Bacteria</taxon>
        <taxon>Pseudomonadati</taxon>
        <taxon>Pseudomonadota</taxon>
        <taxon>Betaproteobacteria</taxon>
        <taxon>Burkholderiales</taxon>
        <taxon>Burkholderiaceae</taxon>
        <taxon>Paraburkholderia</taxon>
    </lineage>
</organism>
<dbReference type="GO" id="GO:0016746">
    <property type="term" value="F:acyltransferase activity"/>
    <property type="evidence" value="ECO:0007669"/>
    <property type="project" value="InterPro"/>
</dbReference>
<dbReference type="OrthoDB" id="9798676at2"/>
<evidence type="ECO:0000259" key="1">
    <source>
        <dbReference type="Pfam" id="PF13723"/>
    </source>
</evidence>
<dbReference type="InterPro" id="IPR014030">
    <property type="entry name" value="Ketoacyl_synth_N"/>
</dbReference>
<dbReference type="EMBL" id="FMYQ01000007">
    <property type="protein sequence ID" value="SDC50579.1"/>
    <property type="molecule type" value="Genomic_DNA"/>
</dbReference>
<reference evidence="3" key="1">
    <citation type="submission" date="2016-09" db="EMBL/GenBank/DDBJ databases">
        <authorList>
            <person name="Varghese N."/>
            <person name="Submissions S."/>
        </authorList>
    </citation>
    <scope>NUCLEOTIDE SEQUENCE [LARGE SCALE GENOMIC DNA]</scope>
    <source>
        <strain evidence="3">TNe-862</strain>
    </source>
</reference>
<dbReference type="STRING" id="416944.SAMN05421548_107131"/>